<dbReference type="PROSITE" id="PS51635">
    <property type="entry name" value="PNPLA"/>
    <property type="match status" value="1"/>
</dbReference>
<dbReference type="InterPro" id="IPR016035">
    <property type="entry name" value="Acyl_Trfase/lysoPLipase"/>
</dbReference>
<dbReference type="AlphaFoldDB" id="A0A3Q0JJJ5"/>
<dbReference type="Proteomes" id="UP000079169">
    <property type="component" value="Unplaced"/>
</dbReference>
<evidence type="ECO:0000256" key="4">
    <source>
        <dbReference type="PROSITE-ProRule" id="PRU01161"/>
    </source>
</evidence>
<name>A0A3Q0JJJ5_DIACI</name>
<keyword evidence="3" id="KW-0443">Lipid metabolism</keyword>
<gene>
    <name evidence="7" type="primary">LOC103522793</name>
</gene>
<dbReference type="Gene3D" id="3.40.1090.10">
    <property type="entry name" value="Cytosolic phospholipase A2 catalytic domain"/>
    <property type="match status" value="1"/>
</dbReference>
<feature type="short sequence motif" description="GXGXXG" evidence="4">
    <location>
        <begin position="268"/>
        <end position="273"/>
    </location>
</feature>
<reference evidence="7" key="1">
    <citation type="submission" date="2025-08" db="UniProtKB">
        <authorList>
            <consortium name="RefSeq"/>
        </authorList>
    </citation>
    <scope>IDENTIFICATION</scope>
</reference>
<evidence type="ECO:0000313" key="7">
    <source>
        <dbReference type="RefSeq" id="XP_026688549.1"/>
    </source>
</evidence>
<dbReference type="KEGG" id="dci:103522793"/>
<evidence type="ECO:0000313" key="6">
    <source>
        <dbReference type="Proteomes" id="UP000079169"/>
    </source>
</evidence>
<dbReference type="PANTHER" id="PTHR24185">
    <property type="entry name" value="CALCIUM-INDEPENDENT PHOSPHOLIPASE A2-GAMMA"/>
    <property type="match status" value="1"/>
</dbReference>
<dbReference type="SUPFAM" id="SSF52151">
    <property type="entry name" value="FabD/lysophospholipase-like"/>
    <property type="match status" value="1"/>
</dbReference>
<proteinExistence type="predicted"/>
<dbReference type="InterPro" id="IPR002641">
    <property type="entry name" value="PNPLA_dom"/>
</dbReference>
<evidence type="ECO:0000259" key="5">
    <source>
        <dbReference type="PROSITE" id="PS51635"/>
    </source>
</evidence>
<dbReference type="GO" id="GO:0019369">
    <property type="term" value="P:arachidonate metabolic process"/>
    <property type="evidence" value="ECO:0007669"/>
    <property type="project" value="TreeGrafter"/>
</dbReference>
<evidence type="ECO:0000256" key="1">
    <source>
        <dbReference type="ARBA" id="ARBA00022801"/>
    </source>
</evidence>
<dbReference type="STRING" id="121845.A0A3Q0JJJ5"/>
<sequence length="329" mass="36136">SPSDSAQTAGSSLWHKMVKILESATDTEGVHTCLSDLLPQGVYYRFNPYLSEEERGQVPSGNQLKDYLAKTSPVQSSSLNKASSEKHAIFELSKEWISLLQKYTPASMFGIHFQNLTLDSQDSTKKTVQGPKTARLTPNNVKKVIKTTPLPHTVEEVHPDKIQQWQSSQTGVSKMSILSATCHILSSIANAQTVPAKLKRTEELIDHITRYPSARIYAVKEGGVKILLRTRESHTDEALHQVIREALAILGYSEPLPGRGIRILSIDGGGIRGIAVIELLRKLEQISGRRISDMFDYICGVSTGSILLSTVGIPEGKYSCVGNLVLEVT</sequence>
<keyword evidence="2" id="KW-0442">Lipid degradation</keyword>
<feature type="non-terminal residue" evidence="7">
    <location>
        <position position="1"/>
    </location>
</feature>
<evidence type="ECO:0000256" key="2">
    <source>
        <dbReference type="ARBA" id="ARBA00022963"/>
    </source>
</evidence>
<dbReference type="GO" id="GO:0016020">
    <property type="term" value="C:membrane"/>
    <property type="evidence" value="ECO:0007669"/>
    <property type="project" value="TreeGrafter"/>
</dbReference>
<dbReference type="RefSeq" id="XP_026688549.1">
    <property type="nucleotide sequence ID" value="XM_026832748.1"/>
</dbReference>
<dbReference type="PaxDb" id="121845-A0A3Q0JJJ5"/>
<keyword evidence="1" id="KW-0378">Hydrolase</keyword>
<dbReference type="GO" id="GO:0016042">
    <property type="term" value="P:lipid catabolic process"/>
    <property type="evidence" value="ECO:0007669"/>
    <property type="project" value="UniProtKB-KW"/>
</dbReference>
<dbReference type="GeneID" id="103522793"/>
<protein>
    <submittedName>
        <fullName evidence="7">Calcium-independent phospholipase A2-gamma-like</fullName>
    </submittedName>
</protein>
<dbReference type="GO" id="GO:0047499">
    <property type="term" value="F:calcium-independent phospholipase A2 activity"/>
    <property type="evidence" value="ECO:0007669"/>
    <property type="project" value="TreeGrafter"/>
</dbReference>
<feature type="domain" description="PNPLA" evidence="5">
    <location>
        <begin position="264"/>
        <end position="329"/>
    </location>
</feature>
<accession>A0A3Q0JJJ5</accession>
<keyword evidence="6" id="KW-1185">Reference proteome</keyword>
<evidence type="ECO:0000256" key="3">
    <source>
        <dbReference type="ARBA" id="ARBA00023098"/>
    </source>
</evidence>
<dbReference type="Pfam" id="PF01734">
    <property type="entry name" value="Patatin"/>
    <property type="match status" value="1"/>
</dbReference>
<organism evidence="6 7">
    <name type="scientific">Diaphorina citri</name>
    <name type="common">Asian citrus psyllid</name>
    <dbReference type="NCBI Taxonomy" id="121845"/>
    <lineage>
        <taxon>Eukaryota</taxon>
        <taxon>Metazoa</taxon>
        <taxon>Ecdysozoa</taxon>
        <taxon>Arthropoda</taxon>
        <taxon>Hexapoda</taxon>
        <taxon>Insecta</taxon>
        <taxon>Pterygota</taxon>
        <taxon>Neoptera</taxon>
        <taxon>Paraneoptera</taxon>
        <taxon>Hemiptera</taxon>
        <taxon>Sternorrhyncha</taxon>
        <taxon>Psylloidea</taxon>
        <taxon>Psyllidae</taxon>
        <taxon>Diaphorininae</taxon>
        <taxon>Diaphorina</taxon>
    </lineage>
</organism>
<dbReference type="PANTHER" id="PTHR24185:SF1">
    <property type="entry name" value="CALCIUM-INDEPENDENT PHOSPHOLIPASE A2-GAMMA"/>
    <property type="match status" value="1"/>
</dbReference>
<comment type="caution">
    <text evidence="4">Lacks conserved residue(s) required for the propagation of feature annotation.</text>
</comment>
<feature type="short sequence motif" description="GXSXG" evidence="4">
    <location>
        <begin position="300"/>
        <end position="304"/>
    </location>
</feature>